<dbReference type="InterPro" id="IPR003439">
    <property type="entry name" value="ABC_transporter-like_ATP-bd"/>
</dbReference>
<accession>A0A9X2HLV1</accession>
<evidence type="ECO:0000313" key="6">
    <source>
        <dbReference type="EMBL" id="MCP3427293.1"/>
    </source>
</evidence>
<dbReference type="RefSeq" id="WP_254169130.1">
    <property type="nucleotide sequence ID" value="NZ_JANAFB010000074.1"/>
</dbReference>
<dbReference type="PROSITE" id="PS50893">
    <property type="entry name" value="ABC_TRANSPORTER_2"/>
    <property type="match status" value="1"/>
</dbReference>
<dbReference type="PROSITE" id="PS00211">
    <property type="entry name" value="ABC_TRANSPORTER_1"/>
    <property type="match status" value="1"/>
</dbReference>
<organism evidence="6 7">
    <name type="scientific">Rothia santali</name>
    <dbReference type="NCBI Taxonomy" id="2949643"/>
    <lineage>
        <taxon>Bacteria</taxon>
        <taxon>Bacillati</taxon>
        <taxon>Actinomycetota</taxon>
        <taxon>Actinomycetes</taxon>
        <taxon>Micrococcales</taxon>
        <taxon>Micrococcaceae</taxon>
        <taxon>Rothia</taxon>
    </lineage>
</organism>
<keyword evidence="2" id="KW-0547">Nucleotide-binding</keyword>
<keyword evidence="1" id="KW-0813">Transport</keyword>
<feature type="domain" description="ABC transporter" evidence="5">
    <location>
        <begin position="46"/>
        <end position="295"/>
    </location>
</feature>
<dbReference type="GO" id="GO:0015833">
    <property type="term" value="P:peptide transport"/>
    <property type="evidence" value="ECO:0007669"/>
    <property type="project" value="InterPro"/>
</dbReference>
<dbReference type="InterPro" id="IPR013563">
    <property type="entry name" value="Oligopep_ABC_C"/>
</dbReference>
<proteinExistence type="predicted"/>
<dbReference type="InterPro" id="IPR050319">
    <property type="entry name" value="ABC_transp_ATP-bind"/>
</dbReference>
<dbReference type="InterPro" id="IPR017871">
    <property type="entry name" value="ABC_transporter-like_CS"/>
</dbReference>
<name>A0A9X2HLV1_9MICC</name>
<keyword evidence="7" id="KW-1185">Reference proteome</keyword>
<keyword evidence="3 6" id="KW-0067">ATP-binding</keyword>
<evidence type="ECO:0000259" key="5">
    <source>
        <dbReference type="PROSITE" id="PS50893"/>
    </source>
</evidence>
<dbReference type="SMART" id="SM00382">
    <property type="entry name" value="AAA"/>
    <property type="match status" value="1"/>
</dbReference>
<evidence type="ECO:0000256" key="2">
    <source>
        <dbReference type="ARBA" id="ARBA00022741"/>
    </source>
</evidence>
<sequence>ADEESVGASPAGAEARPAGVDAAEATVTTADTAATATPASPAAPLLSVRDLTRVYARPEATAEGRADVIGIEGVSFDVAEGSTHGVVGESGSGKTTLGKAIAGLIAPDSGTAVVAGYDVARLGKRERREFRRTVQLVHQNPYTAIDPKFTIAAAIEEPLVNFRIGTRAERRARVAEVMEQVALPAELAGRRPRELSGGQLQRVAIARALVIEPRLVVFDEAVSALDVTVQAQILRLLERLQRELDLTYLFISHDLAVVRQISDTVSVVSRGHQVESGPAGEIFERPRDPYTRRLLSAIPRPLGAVSGPSR</sequence>
<protein>
    <submittedName>
        <fullName evidence="6">ATP-binding cassette domain-containing protein</fullName>
    </submittedName>
</protein>
<dbReference type="PANTHER" id="PTHR43776">
    <property type="entry name" value="TRANSPORT ATP-BINDING PROTEIN"/>
    <property type="match status" value="1"/>
</dbReference>
<dbReference type="EMBL" id="JANAFB010000074">
    <property type="protein sequence ID" value="MCP3427293.1"/>
    <property type="molecule type" value="Genomic_DNA"/>
</dbReference>
<dbReference type="CDD" id="cd03257">
    <property type="entry name" value="ABC_NikE_OppD_transporters"/>
    <property type="match status" value="1"/>
</dbReference>
<dbReference type="SUPFAM" id="SSF52540">
    <property type="entry name" value="P-loop containing nucleoside triphosphate hydrolases"/>
    <property type="match status" value="1"/>
</dbReference>
<dbReference type="GO" id="GO:0016887">
    <property type="term" value="F:ATP hydrolysis activity"/>
    <property type="evidence" value="ECO:0007669"/>
    <property type="project" value="InterPro"/>
</dbReference>
<evidence type="ECO:0000256" key="3">
    <source>
        <dbReference type="ARBA" id="ARBA00022840"/>
    </source>
</evidence>
<comment type="caution">
    <text evidence="6">The sequence shown here is derived from an EMBL/GenBank/DDBJ whole genome shotgun (WGS) entry which is preliminary data.</text>
</comment>
<feature type="non-terminal residue" evidence="6">
    <location>
        <position position="1"/>
    </location>
</feature>
<feature type="region of interest" description="Disordered" evidence="4">
    <location>
        <begin position="1"/>
        <end position="20"/>
    </location>
</feature>
<dbReference type="Gene3D" id="3.40.50.300">
    <property type="entry name" value="P-loop containing nucleotide triphosphate hydrolases"/>
    <property type="match status" value="1"/>
</dbReference>
<dbReference type="Pfam" id="PF00005">
    <property type="entry name" value="ABC_tran"/>
    <property type="match status" value="1"/>
</dbReference>
<dbReference type="Proteomes" id="UP001139502">
    <property type="component" value="Unassembled WGS sequence"/>
</dbReference>
<evidence type="ECO:0000256" key="1">
    <source>
        <dbReference type="ARBA" id="ARBA00022448"/>
    </source>
</evidence>
<evidence type="ECO:0000256" key="4">
    <source>
        <dbReference type="SAM" id="MobiDB-lite"/>
    </source>
</evidence>
<evidence type="ECO:0000313" key="7">
    <source>
        <dbReference type="Proteomes" id="UP001139502"/>
    </source>
</evidence>
<dbReference type="GO" id="GO:0005524">
    <property type="term" value="F:ATP binding"/>
    <property type="evidence" value="ECO:0007669"/>
    <property type="project" value="UniProtKB-KW"/>
</dbReference>
<gene>
    <name evidence="6" type="ORF">NBM05_15075</name>
</gene>
<dbReference type="InterPro" id="IPR027417">
    <property type="entry name" value="P-loop_NTPase"/>
</dbReference>
<dbReference type="Pfam" id="PF08352">
    <property type="entry name" value="oligo_HPY"/>
    <property type="match status" value="1"/>
</dbReference>
<reference evidence="6" key="1">
    <citation type="submission" date="2022-06" db="EMBL/GenBank/DDBJ databases">
        <title>Rothia sp. isolated from sandalwood seedling.</title>
        <authorList>
            <person name="Tuikhar N."/>
            <person name="Kirdat K."/>
            <person name="Thorat V."/>
            <person name="Swetha P."/>
            <person name="Padma S."/>
            <person name="Sundararaj R."/>
            <person name="Yadav A."/>
        </authorList>
    </citation>
    <scope>NUCLEOTIDE SEQUENCE</scope>
    <source>
        <strain evidence="6">AR01</strain>
    </source>
</reference>
<dbReference type="AlphaFoldDB" id="A0A9X2HLV1"/>
<dbReference type="InterPro" id="IPR003593">
    <property type="entry name" value="AAA+_ATPase"/>
</dbReference>
<dbReference type="GO" id="GO:0055085">
    <property type="term" value="P:transmembrane transport"/>
    <property type="evidence" value="ECO:0007669"/>
    <property type="project" value="UniProtKB-ARBA"/>
</dbReference>